<dbReference type="EMBL" id="FNDG01000015">
    <property type="protein sequence ID" value="SDI33590.1"/>
    <property type="molecule type" value="Genomic_DNA"/>
</dbReference>
<dbReference type="Pfam" id="PF04542">
    <property type="entry name" value="Sigma70_r2"/>
    <property type="match status" value="1"/>
</dbReference>
<evidence type="ECO:0000259" key="5">
    <source>
        <dbReference type="Pfam" id="PF04542"/>
    </source>
</evidence>
<dbReference type="Pfam" id="PF08281">
    <property type="entry name" value="Sigma70_r4_2"/>
    <property type="match status" value="1"/>
</dbReference>
<evidence type="ECO:0000256" key="2">
    <source>
        <dbReference type="ARBA" id="ARBA00023015"/>
    </source>
</evidence>
<dbReference type="CDD" id="cd06171">
    <property type="entry name" value="Sigma70_r4"/>
    <property type="match status" value="1"/>
</dbReference>
<dbReference type="GO" id="GO:0016987">
    <property type="term" value="F:sigma factor activity"/>
    <property type="evidence" value="ECO:0007669"/>
    <property type="project" value="UniProtKB-KW"/>
</dbReference>
<feature type="domain" description="RNA polymerase sigma-70 region 2" evidence="5">
    <location>
        <begin position="13"/>
        <end position="78"/>
    </location>
</feature>
<reference evidence="7 8" key="1">
    <citation type="submission" date="2016-10" db="EMBL/GenBank/DDBJ databases">
        <authorList>
            <person name="de Groot N.N."/>
        </authorList>
    </citation>
    <scope>NUCLEOTIDE SEQUENCE [LARGE SCALE GENOMIC DNA]</scope>
    <source>
        <strain evidence="7 8">LMG 18387</strain>
    </source>
</reference>
<sequence>MVDHEQHRAFDALYGEHHPWLKRWLQRRLNCPEVAADLAQDTFVRVLAKRAGERIEQPKAYLSTIAHGLLVNFLRRRQLEQSYLEALAQLPEHLVPSPEERWQLLQTLQAIDVMLDGLPAKVRRAFLLCQLEGLTHRQIAERLGVSSSSVRQYIARALLHCMAALAREQR</sequence>
<keyword evidence="3" id="KW-0731">Sigma factor</keyword>
<organism evidence="7 8">
    <name type="scientific">Phytopseudomonas flavescens</name>
    <dbReference type="NCBI Taxonomy" id="29435"/>
    <lineage>
        <taxon>Bacteria</taxon>
        <taxon>Pseudomonadati</taxon>
        <taxon>Pseudomonadota</taxon>
        <taxon>Gammaproteobacteria</taxon>
        <taxon>Pseudomonadales</taxon>
        <taxon>Pseudomonadaceae</taxon>
        <taxon>Phytopseudomonas</taxon>
    </lineage>
</organism>
<feature type="domain" description="RNA polymerase sigma factor 70 region 4 type 2" evidence="6">
    <location>
        <begin position="109"/>
        <end position="161"/>
    </location>
</feature>
<dbReference type="RefSeq" id="WP_084307523.1">
    <property type="nucleotide sequence ID" value="NZ_FNDG01000015.1"/>
</dbReference>
<comment type="similarity">
    <text evidence="1">Belongs to the sigma-70 factor family. ECF subfamily.</text>
</comment>
<keyword evidence="2" id="KW-0805">Transcription regulation</keyword>
<dbReference type="SUPFAM" id="SSF88946">
    <property type="entry name" value="Sigma2 domain of RNA polymerase sigma factors"/>
    <property type="match status" value="1"/>
</dbReference>
<evidence type="ECO:0000313" key="7">
    <source>
        <dbReference type="EMBL" id="SDI33590.1"/>
    </source>
</evidence>
<dbReference type="InterPro" id="IPR036388">
    <property type="entry name" value="WH-like_DNA-bd_sf"/>
</dbReference>
<dbReference type="InterPro" id="IPR007627">
    <property type="entry name" value="RNA_pol_sigma70_r2"/>
</dbReference>
<dbReference type="GO" id="GO:0003677">
    <property type="term" value="F:DNA binding"/>
    <property type="evidence" value="ECO:0007669"/>
    <property type="project" value="InterPro"/>
</dbReference>
<dbReference type="Gene3D" id="1.10.10.10">
    <property type="entry name" value="Winged helix-like DNA-binding domain superfamily/Winged helix DNA-binding domain"/>
    <property type="match status" value="1"/>
</dbReference>
<dbReference type="PANTHER" id="PTHR43133">
    <property type="entry name" value="RNA POLYMERASE ECF-TYPE SIGMA FACTO"/>
    <property type="match status" value="1"/>
</dbReference>
<evidence type="ECO:0000256" key="4">
    <source>
        <dbReference type="ARBA" id="ARBA00023163"/>
    </source>
</evidence>
<dbReference type="GO" id="GO:0006352">
    <property type="term" value="P:DNA-templated transcription initiation"/>
    <property type="evidence" value="ECO:0007669"/>
    <property type="project" value="InterPro"/>
</dbReference>
<dbReference type="SUPFAM" id="SSF88659">
    <property type="entry name" value="Sigma3 and sigma4 domains of RNA polymerase sigma factors"/>
    <property type="match status" value="1"/>
</dbReference>
<dbReference type="Gene3D" id="1.10.1740.10">
    <property type="match status" value="1"/>
</dbReference>
<dbReference type="NCBIfam" id="TIGR02937">
    <property type="entry name" value="sigma70-ECF"/>
    <property type="match status" value="1"/>
</dbReference>
<evidence type="ECO:0000313" key="8">
    <source>
        <dbReference type="Proteomes" id="UP000198606"/>
    </source>
</evidence>
<dbReference type="InterPro" id="IPR039425">
    <property type="entry name" value="RNA_pol_sigma-70-like"/>
</dbReference>
<dbReference type="InterPro" id="IPR013324">
    <property type="entry name" value="RNA_pol_sigma_r3/r4-like"/>
</dbReference>
<dbReference type="STRING" id="29435.SAMN05216588_11513"/>
<name>A0A1G8JSQ4_9GAMM</name>
<dbReference type="InterPro" id="IPR014284">
    <property type="entry name" value="RNA_pol_sigma-70_dom"/>
</dbReference>
<dbReference type="AlphaFoldDB" id="A0A1G8JSQ4"/>
<accession>A0A1G8JSQ4</accession>
<dbReference type="Proteomes" id="UP000198606">
    <property type="component" value="Unassembled WGS sequence"/>
</dbReference>
<dbReference type="NCBIfam" id="NF007232">
    <property type="entry name" value="PRK09651.1"/>
    <property type="match status" value="1"/>
</dbReference>
<protein>
    <submittedName>
        <fullName evidence="7">RNA polymerase sigma-70 factor, ECF subfamily</fullName>
    </submittedName>
</protein>
<evidence type="ECO:0000259" key="6">
    <source>
        <dbReference type="Pfam" id="PF08281"/>
    </source>
</evidence>
<gene>
    <name evidence="7" type="ORF">SAMN05216588_11513</name>
</gene>
<evidence type="ECO:0000256" key="1">
    <source>
        <dbReference type="ARBA" id="ARBA00010641"/>
    </source>
</evidence>
<dbReference type="PANTHER" id="PTHR43133:SF63">
    <property type="entry name" value="RNA POLYMERASE SIGMA FACTOR FECI-RELATED"/>
    <property type="match status" value="1"/>
</dbReference>
<evidence type="ECO:0000256" key="3">
    <source>
        <dbReference type="ARBA" id="ARBA00023082"/>
    </source>
</evidence>
<dbReference type="InterPro" id="IPR013249">
    <property type="entry name" value="RNA_pol_sigma70_r4_t2"/>
</dbReference>
<dbReference type="NCBIfam" id="NF009180">
    <property type="entry name" value="PRK12528.1"/>
    <property type="match status" value="1"/>
</dbReference>
<proteinExistence type="inferred from homology"/>
<keyword evidence="4" id="KW-0804">Transcription</keyword>
<dbReference type="InterPro" id="IPR013325">
    <property type="entry name" value="RNA_pol_sigma_r2"/>
</dbReference>